<protein>
    <submittedName>
        <fullName evidence="1">Uncharacterized protein</fullName>
    </submittedName>
</protein>
<sequence>MPQKKNIVLFKALAPTADVKRGDEQDNQSVHNANDDQGMKEAEIKFLNLRTVIENMNDIDLYVDLNCSPDNIIQHKVANTKGETNEGNEGESNIISNEVNKVYSSIQNKDKYT</sequence>
<name>A0A9Q1MMF8_9SOLA</name>
<comment type="caution">
    <text evidence="1">The sequence shown here is derived from an EMBL/GenBank/DDBJ whole genome shotgun (WGS) entry which is preliminary data.</text>
</comment>
<gene>
    <name evidence="1" type="ORF">K7X08_032134</name>
</gene>
<dbReference type="EMBL" id="JAJAGQ010000005">
    <property type="protein sequence ID" value="KAJ8563682.1"/>
    <property type="molecule type" value="Genomic_DNA"/>
</dbReference>
<evidence type="ECO:0000313" key="2">
    <source>
        <dbReference type="Proteomes" id="UP001152561"/>
    </source>
</evidence>
<evidence type="ECO:0000313" key="1">
    <source>
        <dbReference type="EMBL" id="KAJ8563682.1"/>
    </source>
</evidence>
<accession>A0A9Q1MMF8</accession>
<organism evidence="1 2">
    <name type="scientific">Anisodus acutangulus</name>
    <dbReference type="NCBI Taxonomy" id="402998"/>
    <lineage>
        <taxon>Eukaryota</taxon>
        <taxon>Viridiplantae</taxon>
        <taxon>Streptophyta</taxon>
        <taxon>Embryophyta</taxon>
        <taxon>Tracheophyta</taxon>
        <taxon>Spermatophyta</taxon>
        <taxon>Magnoliopsida</taxon>
        <taxon>eudicotyledons</taxon>
        <taxon>Gunneridae</taxon>
        <taxon>Pentapetalae</taxon>
        <taxon>asterids</taxon>
        <taxon>lamiids</taxon>
        <taxon>Solanales</taxon>
        <taxon>Solanaceae</taxon>
        <taxon>Solanoideae</taxon>
        <taxon>Hyoscyameae</taxon>
        <taxon>Anisodus</taxon>
    </lineage>
</organism>
<dbReference type="AlphaFoldDB" id="A0A9Q1MMF8"/>
<reference evidence="2" key="1">
    <citation type="journal article" date="2023" name="Proc. Natl. Acad. Sci. U.S.A.">
        <title>Genomic and structural basis for evolution of tropane alkaloid biosynthesis.</title>
        <authorList>
            <person name="Wanga Y.-J."/>
            <person name="Taina T."/>
            <person name="Yua J.-Y."/>
            <person name="Lia J."/>
            <person name="Xua B."/>
            <person name="Chenc J."/>
            <person name="D'Auriad J.C."/>
            <person name="Huanga J.-P."/>
            <person name="Huanga S.-X."/>
        </authorList>
    </citation>
    <scope>NUCLEOTIDE SEQUENCE [LARGE SCALE GENOMIC DNA]</scope>
    <source>
        <strain evidence="2">cv. KIB-2019</strain>
    </source>
</reference>
<proteinExistence type="predicted"/>
<keyword evidence="2" id="KW-1185">Reference proteome</keyword>
<dbReference type="Proteomes" id="UP001152561">
    <property type="component" value="Unassembled WGS sequence"/>
</dbReference>